<evidence type="ECO:0000313" key="1">
    <source>
        <dbReference type="EMBL" id="KAL0005619.1"/>
    </source>
</evidence>
<gene>
    <name evidence="1" type="ORF">SO802_013180</name>
</gene>
<evidence type="ECO:0000313" key="2">
    <source>
        <dbReference type="Proteomes" id="UP001459277"/>
    </source>
</evidence>
<name>A0AAW2D7M2_9ROSI</name>
<accession>A0AAW2D7M2</accession>
<sequence length="126" mass="13931">MEKIAAGDFEKLATKKSMRSTIVSGALAMVGCEPEDLHLLPSAYLNKMEGIGAGNLEKIATKTSVRTAMLSSTLTTLGCKTRQVLHLLSSANMYLNNTPDRFVVHAPEQWWKPDTQCQLMVYHYKG</sequence>
<dbReference type="EMBL" id="JAZDWU010000004">
    <property type="protein sequence ID" value="KAL0005619.1"/>
    <property type="molecule type" value="Genomic_DNA"/>
</dbReference>
<dbReference type="Proteomes" id="UP001459277">
    <property type="component" value="Unassembled WGS sequence"/>
</dbReference>
<comment type="caution">
    <text evidence="1">The sequence shown here is derived from an EMBL/GenBank/DDBJ whole genome shotgun (WGS) entry which is preliminary data.</text>
</comment>
<reference evidence="1 2" key="1">
    <citation type="submission" date="2024-01" db="EMBL/GenBank/DDBJ databases">
        <title>A telomere-to-telomere, gap-free genome of sweet tea (Lithocarpus litseifolius).</title>
        <authorList>
            <person name="Zhou J."/>
        </authorList>
    </citation>
    <scope>NUCLEOTIDE SEQUENCE [LARGE SCALE GENOMIC DNA]</scope>
    <source>
        <strain evidence="1">Zhou-2022a</strain>
        <tissue evidence="1">Leaf</tissue>
    </source>
</reference>
<dbReference type="AlphaFoldDB" id="A0AAW2D7M2"/>
<organism evidence="1 2">
    <name type="scientific">Lithocarpus litseifolius</name>
    <dbReference type="NCBI Taxonomy" id="425828"/>
    <lineage>
        <taxon>Eukaryota</taxon>
        <taxon>Viridiplantae</taxon>
        <taxon>Streptophyta</taxon>
        <taxon>Embryophyta</taxon>
        <taxon>Tracheophyta</taxon>
        <taxon>Spermatophyta</taxon>
        <taxon>Magnoliopsida</taxon>
        <taxon>eudicotyledons</taxon>
        <taxon>Gunneridae</taxon>
        <taxon>Pentapetalae</taxon>
        <taxon>rosids</taxon>
        <taxon>fabids</taxon>
        <taxon>Fagales</taxon>
        <taxon>Fagaceae</taxon>
        <taxon>Lithocarpus</taxon>
    </lineage>
</organism>
<proteinExistence type="predicted"/>
<protein>
    <submittedName>
        <fullName evidence="1">Uncharacterized protein</fullName>
    </submittedName>
</protein>
<dbReference type="PROSITE" id="PS51257">
    <property type="entry name" value="PROKAR_LIPOPROTEIN"/>
    <property type="match status" value="1"/>
</dbReference>
<keyword evidence="2" id="KW-1185">Reference proteome</keyword>